<evidence type="ECO:0000313" key="1">
    <source>
        <dbReference type="EMBL" id="RJY10642.1"/>
    </source>
</evidence>
<protein>
    <submittedName>
        <fullName evidence="1">Uncharacterized protein</fullName>
    </submittedName>
</protein>
<organism evidence="1 2">
    <name type="scientific">Parashewanella spongiae</name>
    <dbReference type="NCBI Taxonomy" id="342950"/>
    <lineage>
        <taxon>Bacteria</taxon>
        <taxon>Pseudomonadati</taxon>
        <taxon>Pseudomonadota</taxon>
        <taxon>Gammaproteobacteria</taxon>
        <taxon>Alteromonadales</taxon>
        <taxon>Shewanellaceae</taxon>
        <taxon>Parashewanella</taxon>
    </lineage>
</organism>
<evidence type="ECO:0000313" key="2">
    <source>
        <dbReference type="Proteomes" id="UP000273022"/>
    </source>
</evidence>
<name>A0A3A6TIV9_9GAMM</name>
<keyword evidence="2" id="KW-1185">Reference proteome</keyword>
<dbReference type="Proteomes" id="UP000273022">
    <property type="component" value="Unassembled WGS sequence"/>
</dbReference>
<accession>A0A3A6TIV9</accession>
<reference evidence="1 2" key="1">
    <citation type="submission" date="2018-09" db="EMBL/GenBank/DDBJ databases">
        <title>Phylogeny of the Shewanellaceae, and recommendation for two new genera, Pseudoshewanella and Parashewanella.</title>
        <authorList>
            <person name="Wang G."/>
        </authorList>
    </citation>
    <scope>NUCLEOTIDE SEQUENCE [LARGE SCALE GENOMIC DNA]</scope>
    <source>
        <strain evidence="1 2">KCTC 22492</strain>
    </source>
</reference>
<dbReference type="AlphaFoldDB" id="A0A3A6TIV9"/>
<sequence>MGVGYPFCTTRLELIERLLRNDLYLKAIFRQFPVSYSETFIQVIVPMLNIEQIFIGLVDINMRNRKYFLITYKAQLTLLSFQRRLV</sequence>
<gene>
    <name evidence="1" type="ORF">D5R81_14245</name>
</gene>
<comment type="caution">
    <text evidence="1">The sequence shown here is derived from an EMBL/GenBank/DDBJ whole genome shotgun (WGS) entry which is preliminary data.</text>
</comment>
<proteinExistence type="predicted"/>
<dbReference type="EMBL" id="QYYH01000098">
    <property type="protein sequence ID" value="RJY10642.1"/>
    <property type="molecule type" value="Genomic_DNA"/>
</dbReference>